<dbReference type="AlphaFoldDB" id="A0A6L3VW99"/>
<organism evidence="2 3">
    <name type="scientific">Actinomadura montaniterrae</name>
    <dbReference type="NCBI Taxonomy" id="1803903"/>
    <lineage>
        <taxon>Bacteria</taxon>
        <taxon>Bacillati</taxon>
        <taxon>Actinomycetota</taxon>
        <taxon>Actinomycetes</taxon>
        <taxon>Streptosporangiales</taxon>
        <taxon>Thermomonosporaceae</taxon>
        <taxon>Actinomadura</taxon>
    </lineage>
</organism>
<evidence type="ECO:0000313" key="2">
    <source>
        <dbReference type="EMBL" id="KAB2383634.1"/>
    </source>
</evidence>
<reference evidence="2 3" key="1">
    <citation type="submission" date="2019-09" db="EMBL/GenBank/DDBJ databases">
        <title>Actinomadura physcomitrii sp. nov., a novel actinomycete isolated from moss [Physcomitrium sphaericum (Ludw) Fuernr].</title>
        <authorList>
            <person name="Liu C."/>
            <person name="Zhuang X."/>
        </authorList>
    </citation>
    <scope>NUCLEOTIDE SEQUENCE [LARGE SCALE GENOMIC DNA]</scope>
    <source>
        <strain evidence="2 3">CYP1-1B</strain>
    </source>
</reference>
<accession>A0A6L3VW99</accession>
<dbReference type="OrthoDB" id="3431580at2"/>
<protein>
    <submittedName>
        <fullName evidence="2">DUF397 domain-containing protein</fullName>
    </submittedName>
</protein>
<keyword evidence="3" id="KW-1185">Reference proteome</keyword>
<comment type="caution">
    <text evidence="2">The sequence shown here is derived from an EMBL/GenBank/DDBJ whole genome shotgun (WGS) entry which is preliminary data.</text>
</comment>
<sequence length="69" mass="7741">MDIKDAHMMTWRKASYSGAGGTEECVEVARLSETIAVRDSKNPEAEHLELPHHAFAALLDRLKSYRPTT</sequence>
<evidence type="ECO:0000313" key="3">
    <source>
        <dbReference type="Proteomes" id="UP000483004"/>
    </source>
</evidence>
<gene>
    <name evidence="2" type="ORF">F9B16_11935</name>
</gene>
<dbReference type="Pfam" id="PF04149">
    <property type="entry name" value="DUF397"/>
    <property type="match status" value="1"/>
</dbReference>
<dbReference type="Proteomes" id="UP000483004">
    <property type="component" value="Unassembled WGS sequence"/>
</dbReference>
<dbReference type="EMBL" id="WBMR01000024">
    <property type="protein sequence ID" value="KAB2383634.1"/>
    <property type="molecule type" value="Genomic_DNA"/>
</dbReference>
<proteinExistence type="predicted"/>
<name>A0A6L3VW99_9ACTN</name>
<evidence type="ECO:0000259" key="1">
    <source>
        <dbReference type="Pfam" id="PF04149"/>
    </source>
</evidence>
<feature type="domain" description="DUF397" evidence="1">
    <location>
        <begin position="10"/>
        <end position="63"/>
    </location>
</feature>
<dbReference type="InterPro" id="IPR007278">
    <property type="entry name" value="DUF397"/>
</dbReference>